<organism evidence="1 2">
    <name type="scientific">Pedococcus bigeumensis</name>
    <dbReference type="NCBI Taxonomy" id="433644"/>
    <lineage>
        <taxon>Bacteria</taxon>
        <taxon>Bacillati</taxon>
        <taxon>Actinomycetota</taxon>
        <taxon>Actinomycetes</taxon>
        <taxon>Micrococcales</taxon>
        <taxon>Intrasporangiaceae</taxon>
        <taxon>Pedococcus</taxon>
    </lineage>
</organism>
<evidence type="ECO:0000313" key="2">
    <source>
        <dbReference type="Proteomes" id="UP000317722"/>
    </source>
</evidence>
<keyword evidence="2" id="KW-1185">Reference proteome</keyword>
<dbReference type="EMBL" id="RCZM01000006">
    <property type="protein sequence ID" value="TPG14032.1"/>
    <property type="molecule type" value="Genomic_DNA"/>
</dbReference>
<accession>A0A502CMM9</accession>
<comment type="caution">
    <text evidence="1">The sequence shown here is derived from an EMBL/GenBank/DDBJ whole genome shotgun (WGS) entry which is preliminary data.</text>
</comment>
<reference evidence="1 2" key="1">
    <citation type="journal article" date="2019" name="Environ. Microbiol.">
        <title>Species interactions and distinct microbial communities in high Arctic permafrost affected cryosols are associated with the CH4 and CO2 gas fluxes.</title>
        <authorList>
            <person name="Altshuler I."/>
            <person name="Hamel J."/>
            <person name="Turney S."/>
            <person name="Magnuson E."/>
            <person name="Levesque R."/>
            <person name="Greer C."/>
            <person name="Whyte L.G."/>
        </authorList>
    </citation>
    <scope>NUCLEOTIDE SEQUENCE [LARGE SCALE GENOMIC DNA]</scope>
    <source>
        <strain evidence="1 2">S9.3A</strain>
    </source>
</reference>
<protein>
    <submittedName>
        <fullName evidence="1">Uncharacterized protein</fullName>
    </submittedName>
</protein>
<gene>
    <name evidence="1" type="ORF">EAH86_17665</name>
</gene>
<sequence>MMLYVPGVDPEDLLGVPDRIAAVVGRVLVSVFGEQEVVLTVEVACRGHDHVTMQLDDFIEFAFELLHEEVDARSRTDVALA</sequence>
<dbReference type="Proteomes" id="UP000317722">
    <property type="component" value="Unassembled WGS sequence"/>
</dbReference>
<evidence type="ECO:0000313" key="1">
    <source>
        <dbReference type="EMBL" id="TPG14032.1"/>
    </source>
</evidence>
<name>A0A502CMM9_9MICO</name>
<dbReference type="AlphaFoldDB" id="A0A502CMM9"/>
<proteinExistence type="predicted"/>